<organism evidence="1">
    <name type="scientific">Arundo donax</name>
    <name type="common">Giant reed</name>
    <name type="synonym">Donax arundinaceus</name>
    <dbReference type="NCBI Taxonomy" id="35708"/>
    <lineage>
        <taxon>Eukaryota</taxon>
        <taxon>Viridiplantae</taxon>
        <taxon>Streptophyta</taxon>
        <taxon>Embryophyta</taxon>
        <taxon>Tracheophyta</taxon>
        <taxon>Spermatophyta</taxon>
        <taxon>Magnoliopsida</taxon>
        <taxon>Liliopsida</taxon>
        <taxon>Poales</taxon>
        <taxon>Poaceae</taxon>
        <taxon>PACMAD clade</taxon>
        <taxon>Arundinoideae</taxon>
        <taxon>Arundineae</taxon>
        <taxon>Arundo</taxon>
    </lineage>
</organism>
<dbReference type="EMBL" id="GBRH01174695">
    <property type="protein sequence ID" value="JAE23201.1"/>
    <property type="molecule type" value="Transcribed_RNA"/>
</dbReference>
<accession>A0A0A9GKY2</accession>
<reference evidence="1" key="1">
    <citation type="submission" date="2014-09" db="EMBL/GenBank/DDBJ databases">
        <authorList>
            <person name="Magalhaes I.L.F."/>
            <person name="Oliveira U."/>
            <person name="Santos F.R."/>
            <person name="Vidigal T.H.D.A."/>
            <person name="Brescovit A.D."/>
            <person name="Santos A.J."/>
        </authorList>
    </citation>
    <scope>NUCLEOTIDE SEQUENCE</scope>
    <source>
        <tissue evidence="1">Shoot tissue taken approximately 20 cm above the soil surface</tissue>
    </source>
</reference>
<sequence>MVRALSAAASRRHTTSMGLMWPRPGYGTATTCRVAAATAAVAISFAVL</sequence>
<dbReference type="AlphaFoldDB" id="A0A0A9GKY2"/>
<proteinExistence type="predicted"/>
<protein>
    <submittedName>
        <fullName evidence="1">Uncharacterized protein</fullName>
    </submittedName>
</protein>
<name>A0A0A9GKY2_ARUDO</name>
<reference evidence="1" key="2">
    <citation type="journal article" date="2015" name="Data Brief">
        <title>Shoot transcriptome of the giant reed, Arundo donax.</title>
        <authorList>
            <person name="Barrero R.A."/>
            <person name="Guerrero F.D."/>
            <person name="Moolhuijzen P."/>
            <person name="Goolsby J.A."/>
            <person name="Tidwell J."/>
            <person name="Bellgard S.E."/>
            <person name="Bellgard M.I."/>
        </authorList>
    </citation>
    <scope>NUCLEOTIDE SEQUENCE</scope>
    <source>
        <tissue evidence="1">Shoot tissue taken approximately 20 cm above the soil surface</tissue>
    </source>
</reference>
<evidence type="ECO:0000313" key="1">
    <source>
        <dbReference type="EMBL" id="JAE23201.1"/>
    </source>
</evidence>